<keyword evidence="2" id="KW-0969">Cilium</keyword>
<dbReference type="CDD" id="cd11614">
    <property type="entry name" value="SAF_CpaB_FlgA_like"/>
    <property type="match status" value="1"/>
</dbReference>
<dbReference type="InterPro" id="IPR013974">
    <property type="entry name" value="SAF"/>
</dbReference>
<comment type="caution">
    <text evidence="2">The sequence shown here is derived from an EMBL/GenBank/DDBJ whole genome shotgun (WGS) entry which is preliminary data.</text>
</comment>
<dbReference type="SMART" id="SM00858">
    <property type="entry name" value="SAF"/>
    <property type="match status" value="1"/>
</dbReference>
<dbReference type="EMBL" id="JAERRJ010000005">
    <property type="protein sequence ID" value="MBL1075408.1"/>
    <property type="molecule type" value="Genomic_DNA"/>
</dbReference>
<proteinExistence type="predicted"/>
<evidence type="ECO:0000259" key="1">
    <source>
        <dbReference type="SMART" id="SM00858"/>
    </source>
</evidence>
<evidence type="ECO:0000313" key="3">
    <source>
        <dbReference type="Proteomes" id="UP000602198"/>
    </source>
</evidence>
<keyword evidence="2" id="KW-0966">Cell projection</keyword>
<organism evidence="2 3">
    <name type="scientific">Nocardia acididurans</name>
    <dbReference type="NCBI Taxonomy" id="2802282"/>
    <lineage>
        <taxon>Bacteria</taxon>
        <taxon>Bacillati</taxon>
        <taxon>Actinomycetota</taxon>
        <taxon>Actinomycetes</taxon>
        <taxon>Mycobacteriales</taxon>
        <taxon>Nocardiaceae</taxon>
        <taxon>Nocardia</taxon>
    </lineage>
</organism>
<keyword evidence="3" id="KW-1185">Reference proteome</keyword>
<dbReference type="RefSeq" id="WP_201947443.1">
    <property type="nucleotide sequence ID" value="NZ_JAERRJ010000005.1"/>
</dbReference>
<dbReference type="Pfam" id="PF08666">
    <property type="entry name" value="SAF"/>
    <property type="match status" value="1"/>
</dbReference>
<reference evidence="2 3" key="1">
    <citation type="submission" date="2021-01" db="EMBL/GenBank/DDBJ databases">
        <title>WGS of actinomycetes isolated from Thailand.</title>
        <authorList>
            <person name="Thawai C."/>
        </authorList>
    </citation>
    <scope>NUCLEOTIDE SEQUENCE [LARGE SCALE GENOMIC DNA]</scope>
    <source>
        <strain evidence="2 3">LPG 2</strain>
    </source>
</reference>
<sequence>MSRLEFITRLRPVWADSMVVRRVAAVGLCLLAAVVAMRGDPGDRRDTTLVATRDLPPGHVLRSGDLRVVERAADTLPAGVVREAERLIGGTLTGALGAGEVITELRVVGPRLAAVAGGSADARIVPVRLADNAVADILRSGDRVDVVAAAEDGAAGRPARLLATDAAVVLISAPKSERGQGERVVLVALDARRAAIVAAASLHTALTVVFH</sequence>
<dbReference type="Gene3D" id="3.90.1210.10">
    <property type="entry name" value="Antifreeze-like/N-acetylneuraminic acid synthase C-terminal domain"/>
    <property type="match status" value="1"/>
</dbReference>
<keyword evidence="2" id="KW-0282">Flagellum</keyword>
<dbReference type="Proteomes" id="UP000602198">
    <property type="component" value="Unassembled WGS sequence"/>
</dbReference>
<name>A0ABS1M410_9NOCA</name>
<accession>A0ABS1M410</accession>
<evidence type="ECO:0000313" key="2">
    <source>
        <dbReference type="EMBL" id="MBL1075408.1"/>
    </source>
</evidence>
<gene>
    <name evidence="2" type="ORF">JK358_13485</name>
</gene>
<protein>
    <submittedName>
        <fullName evidence="2">Flagella basal body P-ring formation protein FlgA</fullName>
    </submittedName>
</protein>
<feature type="domain" description="SAF" evidence="1">
    <location>
        <begin position="46"/>
        <end position="108"/>
    </location>
</feature>